<evidence type="ECO:0000256" key="8">
    <source>
        <dbReference type="ARBA" id="ARBA00048617"/>
    </source>
</evidence>
<accession>A0A1W6SLZ4</accession>
<organism evidence="11 12">
    <name type="scientific">Nitrosospira lacus</name>
    <dbReference type="NCBI Taxonomy" id="1288494"/>
    <lineage>
        <taxon>Bacteria</taxon>
        <taxon>Pseudomonadati</taxon>
        <taxon>Pseudomonadota</taxon>
        <taxon>Betaproteobacteria</taxon>
        <taxon>Nitrosomonadales</taxon>
        <taxon>Nitrosomonadaceae</taxon>
        <taxon>Nitrosospira</taxon>
    </lineage>
</organism>
<name>A0A1W6SLZ4_9PROT</name>
<protein>
    <recommendedName>
        <fullName evidence="7 9">Uroporphyrinogen-III synthase</fullName>
        <ecNumber evidence="3 9">4.2.1.75</ecNumber>
    </recommendedName>
</protein>
<dbReference type="OrthoDB" id="9787650at2"/>
<dbReference type="Proteomes" id="UP000012179">
    <property type="component" value="Chromosome"/>
</dbReference>
<evidence type="ECO:0000256" key="5">
    <source>
        <dbReference type="ARBA" id="ARBA00023244"/>
    </source>
</evidence>
<dbReference type="AlphaFoldDB" id="A0A1W6SLZ4"/>
<dbReference type="Gene3D" id="3.40.50.10090">
    <property type="match status" value="2"/>
</dbReference>
<dbReference type="GO" id="GO:0004852">
    <property type="term" value="F:uroporphyrinogen-III synthase activity"/>
    <property type="evidence" value="ECO:0007669"/>
    <property type="project" value="UniProtKB-UniRule"/>
</dbReference>
<evidence type="ECO:0000256" key="4">
    <source>
        <dbReference type="ARBA" id="ARBA00023239"/>
    </source>
</evidence>
<dbReference type="GO" id="GO:0006782">
    <property type="term" value="P:protoporphyrinogen IX biosynthetic process"/>
    <property type="evidence" value="ECO:0007669"/>
    <property type="project" value="UniProtKB-UniRule"/>
</dbReference>
<keyword evidence="5 9" id="KW-0627">Porphyrin biosynthesis</keyword>
<evidence type="ECO:0000256" key="6">
    <source>
        <dbReference type="ARBA" id="ARBA00037589"/>
    </source>
</evidence>
<keyword evidence="12" id="KW-1185">Reference proteome</keyword>
<dbReference type="CDD" id="cd06578">
    <property type="entry name" value="HemD"/>
    <property type="match status" value="1"/>
</dbReference>
<evidence type="ECO:0000256" key="2">
    <source>
        <dbReference type="ARBA" id="ARBA00008133"/>
    </source>
</evidence>
<dbReference type="InterPro" id="IPR003754">
    <property type="entry name" value="4pyrrol_synth_uPrphyn_synth"/>
</dbReference>
<dbReference type="eggNOG" id="COG1587">
    <property type="taxonomic scope" value="Bacteria"/>
</dbReference>
<dbReference type="SUPFAM" id="SSF69618">
    <property type="entry name" value="HemD-like"/>
    <property type="match status" value="1"/>
</dbReference>
<feature type="domain" description="Tetrapyrrole biosynthesis uroporphyrinogen III synthase" evidence="10">
    <location>
        <begin position="22"/>
        <end position="244"/>
    </location>
</feature>
<dbReference type="Pfam" id="PF02602">
    <property type="entry name" value="HEM4"/>
    <property type="match status" value="1"/>
</dbReference>
<proteinExistence type="inferred from homology"/>
<evidence type="ECO:0000313" key="12">
    <source>
        <dbReference type="Proteomes" id="UP000012179"/>
    </source>
</evidence>
<gene>
    <name evidence="11" type="ORF">EBAPG3_002970</name>
</gene>
<dbReference type="UniPathway" id="UPA00251">
    <property type="reaction ID" value="UER00320"/>
</dbReference>
<evidence type="ECO:0000313" key="11">
    <source>
        <dbReference type="EMBL" id="ARO86814.1"/>
    </source>
</evidence>
<dbReference type="PANTHER" id="PTHR38042">
    <property type="entry name" value="UROPORPHYRINOGEN-III SYNTHASE, CHLOROPLASTIC"/>
    <property type="match status" value="1"/>
</dbReference>
<evidence type="ECO:0000256" key="9">
    <source>
        <dbReference type="RuleBase" id="RU366031"/>
    </source>
</evidence>
<evidence type="ECO:0000256" key="7">
    <source>
        <dbReference type="ARBA" id="ARBA00040167"/>
    </source>
</evidence>
<dbReference type="EC" id="4.2.1.75" evidence="3 9"/>
<comment type="pathway">
    <text evidence="1 9">Porphyrin-containing compound metabolism; protoporphyrin-IX biosynthesis; coproporphyrinogen-III from 5-aminolevulinate: step 3/4.</text>
</comment>
<dbReference type="PANTHER" id="PTHR38042:SF1">
    <property type="entry name" value="UROPORPHYRINOGEN-III SYNTHASE, CHLOROPLASTIC"/>
    <property type="match status" value="1"/>
</dbReference>
<dbReference type="InterPro" id="IPR039793">
    <property type="entry name" value="UROS/Hem4"/>
</dbReference>
<dbReference type="RefSeq" id="WP_004175813.1">
    <property type="nucleotide sequence ID" value="NZ_CP021106.3"/>
</dbReference>
<dbReference type="GO" id="GO:0006780">
    <property type="term" value="P:uroporphyrinogen III biosynthetic process"/>
    <property type="evidence" value="ECO:0007669"/>
    <property type="project" value="UniProtKB-UniRule"/>
</dbReference>
<dbReference type="KEGG" id="nlc:EBAPG3_002970"/>
<comment type="catalytic activity">
    <reaction evidence="8 9">
        <text>hydroxymethylbilane = uroporphyrinogen III + H2O</text>
        <dbReference type="Rhea" id="RHEA:18965"/>
        <dbReference type="ChEBI" id="CHEBI:15377"/>
        <dbReference type="ChEBI" id="CHEBI:57308"/>
        <dbReference type="ChEBI" id="CHEBI:57845"/>
        <dbReference type="EC" id="4.2.1.75"/>
    </reaction>
</comment>
<keyword evidence="4 9" id="KW-0456">Lyase</keyword>
<comment type="function">
    <text evidence="6 9">Catalyzes cyclization of the linear tetrapyrrole, hydroxymethylbilane, to the macrocyclic uroporphyrinogen III.</text>
</comment>
<sequence length="267" mass="29002">MSKPLTGISVLVTRPAHQAEGLAARIRLAGGNPVLFPVLEIVDIGDQRPLLDLVARLDEFDLAIFISPNAVNKAMSVIQAKRSLPPTLKVAAVGQGTTKALGNFGIDEVIVPALRFDSEALLEMTELQWVQGKRVVIFRGDSGRELLGDSLLKRGAMLEYAECYRRVRPDTDIEPLLRAGARGEINAITITSSEGLRNLFDMVGEPGQLWFKKIPLFASHERIAQIAGKLGFDQVILTAAGDEGLLQGLLNYFRLEGNGGDCVSRKS</sequence>
<dbReference type="InterPro" id="IPR036108">
    <property type="entry name" value="4pyrrol_syn_uPrphyn_synt_sf"/>
</dbReference>
<evidence type="ECO:0000256" key="1">
    <source>
        <dbReference type="ARBA" id="ARBA00004772"/>
    </source>
</evidence>
<evidence type="ECO:0000259" key="10">
    <source>
        <dbReference type="Pfam" id="PF02602"/>
    </source>
</evidence>
<evidence type="ECO:0000256" key="3">
    <source>
        <dbReference type="ARBA" id="ARBA00013109"/>
    </source>
</evidence>
<reference evidence="11 12" key="1">
    <citation type="journal article" date="2015" name="Int. J. Syst. Evol. Microbiol.">
        <title>Nitrosospira lacus sp. nov., a psychrotolerant, ammonia-oxidizing bacterium from sandy lake sediment.</title>
        <authorList>
            <person name="Urakawa H."/>
            <person name="Garcia J.C."/>
            <person name="Nielsen J.L."/>
            <person name="Le V.Q."/>
            <person name="Kozlowski J.A."/>
            <person name="Stein L.Y."/>
            <person name="Lim C.K."/>
            <person name="Pommerening-Roser A."/>
            <person name="Martens-Habbena W."/>
            <person name="Stahl D.A."/>
            <person name="Klotz M.G."/>
        </authorList>
    </citation>
    <scope>NUCLEOTIDE SEQUENCE [LARGE SCALE GENOMIC DNA]</scope>
    <source>
        <strain evidence="11 12">APG3</strain>
    </source>
</reference>
<dbReference type="EMBL" id="CP021106">
    <property type="protein sequence ID" value="ARO86814.1"/>
    <property type="molecule type" value="Genomic_DNA"/>
</dbReference>
<comment type="similarity">
    <text evidence="2 9">Belongs to the uroporphyrinogen-III synthase family.</text>
</comment>